<name>A0A9D1XTA9_9BACT</name>
<reference evidence="1" key="2">
    <citation type="submission" date="2021-04" db="EMBL/GenBank/DDBJ databases">
        <authorList>
            <person name="Gilroy R."/>
        </authorList>
    </citation>
    <scope>NUCLEOTIDE SEQUENCE</scope>
    <source>
        <strain evidence="1">ChiHecec2B26-12326</strain>
    </source>
</reference>
<evidence type="ECO:0000313" key="2">
    <source>
        <dbReference type="Proteomes" id="UP000823847"/>
    </source>
</evidence>
<dbReference type="Proteomes" id="UP000823847">
    <property type="component" value="Unassembled WGS sequence"/>
</dbReference>
<gene>
    <name evidence="1" type="ORF">H9848_11220</name>
</gene>
<evidence type="ECO:0000313" key="1">
    <source>
        <dbReference type="EMBL" id="HIX87158.1"/>
    </source>
</evidence>
<protein>
    <submittedName>
        <fullName evidence="1">Uncharacterized protein</fullName>
    </submittedName>
</protein>
<dbReference type="EMBL" id="DXEN01000080">
    <property type="protein sequence ID" value="HIX87158.1"/>
    <property type="molecule type" value="Genomic_DNA"/>
</dbReference>
<accession>A0A9D1XTA9</accession>
<proteinExistence type="predicted"/>
<reference evidence="1" key="1">
    <citation type="journal article" date="2021" name="PeerJ">
        <title>Extensive microbial diversity within the chicken gut microbiome revealed by metagenomics and culture.</title>
        <authorList>
            <person name="Gilroy R."/>
            <person name="Ravi A."/>
            <person name="Getino M."/>
            <person name="Pursley I."/>
            <person name="Horton D.L."/>
            <person name="Alikhan N.F."/>
            <person name="Baker D."/>
            <person name="Gharbi K."/>
            <person name="Hall N."/>
            <person name="Watson M."/>
            <person name="Adriaenssens E.M."/>
            <person name="Foster-Nyarko E."/>
            <person name="Jarju S."/>
            <person name="Secka A."/>
            <person name="Antonio M."/>
            <person name="Oren A."/>
            <person name="Chaudhuri R.R."/>
            <person name="La Ragione R."/>
            <person name="Hildebrand F."/>
            <person name="Pallen M.J."/>
        </authorList>
    </citation>
    <scope>NUCLEOTIDE SEQUENCE</scope>
    <source>
        <strain evidence="1">ChiHecec2B26-12326</strain>
    </source>
</reference>
<sequence length="130" mass="15027">MHRFGTNSQNLQRGLPNAYDFQDYDSDVPFEGHLDDLYDPEIHRNQELHDQHLEDALHAATPEDFSFHVEQANEALHMSEYFQDCKSQAVLDQQYQQARLDSIIQPAEIADKYQRELEAIINPNASNGVL</sequence>
<comment type="caution">
    <text evidence="1">The sequence shown here is derived from an EMBL/GenBank/DDBJ whole genome shotgun (WGS) entry which is preliminary data.</text>
</comment>
<dbReference type="AlphaFoldDB" id="A0A9D1XTA9"/>
<organism evidence="1 2">
    <name type="scientific">Candidatus Parabacteroides intestinigallinarum</name>
    <dbReference type="NCBI Taxonomy" id="2838722"/>
    <lineage>
        <taxon>Bacteria</taxon>
        <taxon>Pseudomonadati</taxon>
        <taxon>Bacteroidota</taxon>
        <taxon>Bacteroidia</taxon>
        <taxon>Bacteroidales</taxon>
        <taxon>Tannerellaceae</taxon>
        <taxon>Parabacteroides</taxon>
    </lineage>
</organism>